<dbReference type="Proteomes" id="UP001195769">
    <property type="component" value="Unassembled WGS sequence"/>
</dbReference>
<keyword evidence="2" id="KW-1185">Reference proteome</keyword>
<reference evidence="1" key="1">
    <citation type="journal article" date="2020" name="New Phytol.">
        <title>Comparative genomics reveals dynamic genome evolution in host specialist ectomycorrhizal fungi.</title>
        <authorList>
            <person name="Lofgren L.A."/>
            <person name="Nguyen N.H."/>
            <person name="Vilgalys R."/>
            <person name="Ruytinx J."/>
            <person name="Liao H.L."/>
            <person name="Branco S."/>
            <person name="Kuo A."/>
            <person name="LaButti K."/>
            <person name="Lipzen A."/>
            <person name="Andreopoulos W."/>
            <person name="Pangilinan J."/>
            <person name="Riley R."/>
            <person name="Hundley H."/>
            <person name="Na H."/>
            <person name="Barry K."/>
            <person name="Grigoriev I.V."/>
            <person name="Stajich J.E."/>
            <person name="Kennedy P.G."/>
        </authorList>
    </citation>
    <scope>NUCLEOTIDE SEQUENCE</scope>
    <source>
        <strain evidence="1">FC203</strain>
    </source>
</reference>
<organism evidence="1 2">
    <name type="scientific">Suillus fuscotomentosus</name>
    <dbReference type="NCBI Taxonomy" id="1912939"/>
    <lineage>
        <taxon>Eukaryota</taxon>
        <taxon>Fungi</taxon>
        <taxon>Dikarya</taxon>
        <taxon>Basidiomycota</taxon>
        <taxon>Agaricomycotina</taxon>
        <taxon>Agaricomycetes</taxon>
        <taxon>Agaricomycetidae</taxon>
        <taxon>Boletales</taxon>
        <taxon>Suillineae</taxon>
        <taxon>Suillaceae</taxon>
        <taxon>Suillus</taxon>
    </lineage>
</organism>
<evidence type="ECO:0000313" key="2">
    <source>
        <dbReference type="Proteomes" id="UP001195769"/>
    </source>
</evidence>
<evidence type="ECO:0000313" key="1">
    <source>
        <dbReference type="EMBL" id="KAG1889754.1"/>
    </source>
</evidence>
<sequence length="318" mass="34927">MPKGENGLGGFAKILTDGPSPHVCVHMGSGNRATDGPKMCDRLVGMLGNMGNGWAQNVRPGGLAMPEDRPSGLHVILKITRDGPTVDFISEKANWPSAYADVVSETVTDGPSPPWGRLWMGPEHTYLLAKLVADGLNVLGRDSGRDPSTHECGIGKGDRWAQHSSYIAKNGGARRFGLSEGDGWTQLVCIPENGDGCVQHRSFAQDYDLRLEVNTTDDVLIMRLMHRTQTTWVRSGLRLVAVADGGANAMYGLAQRISPVHKHPEEPNWSFWYQFGQYVCILIWATSGRLKRHDVPPIDIALRQGKRKGPASRFEHNR</sequence>
<protein>
    <submittedName>
        <fullName evidence="1">Uncharacterized protein</fullName>
    </submittedName>
</protein>
<comment type="caution">
    <text evidence="1">The sequence shown here is derived from an EMBL/GenBank/DDBJ whole genome shotgun (WGS) entry which is preliminary data.</text>
</comment>
<accession>A0AAD4DRZ6</accession>
<dbReference type="AlphaFoldDB" id="A0AAD4DRZ6"/>
<proteinExistence type="predicted"/>
<dbReference type="RefSeq" id="XP_041217615.1">
    <property type="nucleotide sequence ID" value="XM_041377874.1"/>
</dbReference>
<name>A0AAD4DRZ6_9AGAM</name>
<dbReference type="GeneID" id="64672172"/>
<dbReference type="EMBL" id="JABBWK010000151">
    <property type="protein sequence ID" value="KAG1889754.1"/>
    <property type="molecule type" value="Genomic_DNA"/>
</dbReference>
<gene>
    <name evidence="1" type="ORF">F5891DRAFT_987248</name>
</gene>